<feature type="transmembrane region" description="Helical" evidence="1">
    <location>
        <begin position="352"/>
        <end position="378"/>
    </location>
</feature>
<dbReference type="PANTHER" id="PTHR43592:SF15">
    <property type="entry name" value="CAAX AMINO TERMINAL PROTEASE FAMILY PROTEIN"/>
    <property type="match status" value="1"/>
</dbReference>
<evidence type="ECO:0000313" key="3">
    <source>
        <dbReference type="EMBL" id="KKD39924.1"/>
    </source>
</evidence>
<dbReference type="EMBL" id="LATL02000271">
    <property type="protein sequence ID" value="KMW70076.1"/>
    <property type="molecule type" value="Genomic_DNA"/>
</dbReference>
<dbReference type="Proteomes" id="UP000033607">
    <property type="component" value="Unassembled WGS sequence"/>
</dbReference>
<feature type="domain" description="CAAX prenyl protease 2/Lysostaphin resistance protein A-like" evidence="2">
    <location>
        <begin position="399"/>
        <end position="486"/>
    </location>
</feature>
<name>A0A0F5YLW9_9CYAN</name>
<evidence type="ECO:0000256" key="1">
    <source>
        <dbReference type="SAM" id="Phobius"/>
    </source>
</evidence>
<feature type="transmembrane region" description="Helical" evidence="1">
    <location>
        <begin position="398"/>
        <end position="418"/>
    </location>
</feature>
<evidence type="ECO:0000313" key="4">
    <source>
        <dbReference type="EMBL" id="KMW70076.1"/>
    </source>
</evidence>
<dbReference type="PANTHER" id="PTHR43592">
    <property type="entry name" value="CAAX AMINO TERMINAL PROTEASE"/>
    <property type="match status" value="1"/>
</dbReference>
<dbReference type="AlphaFoldDB" id="A0A0F5YLW9"/>
<sequence>MTIKRFILGILTLLTIILVGASLIDSITQPQIQSRLELYQTNLILHATEWQADPEFQQDFSTLKNNLIGENASTSALKQYKEVQSGAKDNLETVKTLESPSQSAEQLQQLIDELTIRIGILQAEQGETEEALNTWQTLIPTSQSLPNSQKQLELAKVLRGIWSEPARIFPETELTIKNNLEGWFSYQALSRLYQLQERTEDLQILQAKEQELAEEAVVKLTVISAIPGIGLFVGVILLIVLGVQFLLKGKDSILAQNTDVTWLTPWDTETLIQVFVVGFFLVGQLVIPIIFSLGFQFLNINPASFDVRSKAFYVWANYGFLMLGGLSVLYFSLKPFFPLPEGWFNIDWKKGWFFWGLGGYVTALPLVILVSLINQQLWYGQGGSNPLLSIALENRDPVALIIFFVTASIAAPVFEEIMFRGFLLPSLTRYMPLGGAILLSSLFFAIAHMNISEVIPLMTLGIVLGVVYTRSRNLLSSMLLHCLWNSGTLLSLYVLGSGSA</sequence>
<dbReference type="EMBL" id="LATL02000332">
    <property type="protein sequence ID" value="KKD39924.1"/>
    <property type="molecule type" value="Genomic_DNA"/>
</dbReference>
<dbReference type="OrthoDB" id="9782250at2"/>
<dbReference type="GO" id="GO:0080120">
    <property type="term" value="P:CAAX-box protein maturation"/>
    <property type="evidence" value="ECO:0007669"/>
    <property type="project" value="UniProtKB-ARBA"/>
</dbReference>
<dbReference type="InterPro" id="IPR003675">
    <property type="entry name" value="Rce1/LyrA-like_dom"/>
</dbReference>
<evidence type="ECO:0000313" key="5">
    <source>
        <dbReference type="Proteomes" id="UP000033607"/>
    </source>
</evidence>
<dbReference type="RefSeq" id="WP_046276587.1">
    <property type="nucleotide sequence ID" value="NZ_LATL02000271.1"/>
</dbReference>
<reference evidence="3 5" key="1">
    <citation type="submission" date="2015-06" db="EMBL/GenBank/DDBJ databases">
        <title>Draft genome assembly of filamentous brackish cyanobacterium Limnoraphis robusta strain CS-951.</title>
        <authorList>
            <person name="Willis A."/>
            <person name="Parks M."/>
            <person name="Burford M.A."/>
        </authorList>
    </citation>
    <scope>NUCLEOTIDE SEQUENCE [LARGE SCALE GENOMIC DNA]</scope>
    <source>
        <strain evidence="3 5">CS-951</strain>
    </source>
</reference>
<keyword evidence="1" id="KW-1133">Transmembrane helix</keyword>
<organism evidence="3 5">
    <name type="scientific">Limnoraphis robusta CS-951</name>
    <dbReference type="NCBI Taxonomy" id="1637645"/>
    <lineage>
        <taxon>Bacteria</taxon>
        <taxon>Bacillati</taxon>
        <taxon>Cyanobacteriota</taxon>
        <taxon>Cyanophyceae</taxon>
        <taxon>Oscillatoriophycideae</taxon>
        <taxon>Oscillatoriales</taxon>
        <taxon>Sirenicapillariaceae</taxon>
        <taxon>Limnoraphis</taxon>
    </lineage>
</organism>
<dbReference type="PATRIC" id="fig|1637645.4.peg.5377"/>
<feature type="transmembrane region" description="Helical" evidence="1">
    <location>
        <begin position="454"/>
        <end position="471"/>
    </location>
</feature>
<feature type="transmembrane region" description="Helical" evidence="1">
    <location>
        <begin position="311"/>
        <end position="331"/>
    </location>
</feature>
<keyword evidence="1" id="KW-0472">Membrane</keyword>
<feature type="transmembrane region" description="Helical" evidence="1">
    <location>
        <begin position="225"/>
        <end position="247"/>
    </location>
</feature>
<feature type="transmembrane region" description="Helical" evidence="1">
    <location>
        <begin position="478"/>
        <end position="496"/>
    </location>
</feature>
<feature type="transmembrane region" description="Helical" evidence="1">
    <location>
        <begin position="271"/>
        <end position="291"/>
    </location>
</feature>
<dbReference type="Pfam" id="PF02517">
    <property type="entry name" value="Rce1-like"/>
    <property type="match status" value="1"/>
</dbReference>
<dbReference type="GO" id="GO:0004175">
    <property type="term" value="F:endopeptidase activity"/>
    <property type="evidence" value="ECO:0007669"/>
    <property type="project" value="UniProtKB-ARBA"/>
</dbReference>
<accession>A0A0F5YLW9</accession>
<proteinExistence type="predicted"/>
<keyword evidence="1" id="KW-0812">Transmembrane</keyword>
<protein>
    <submittedName>
        <fullName evidence="3">Abortive phage infection protein</fullName>
    </submittedName>
</protein>
<comment type="caution">
    <text evidence="3">The sequence shown here is derived from an EMBL/GenBank/DDBJ whole genome shotgun (WGS) entry which is preliminary data.</text>
</comment>
<gene>
    <name evidence="3" type="ORF">WN50_00815</name>
    <name evidence="4" type="ORF">WN50_38040</name>
</gene>
<evidence type="ECO:0000259" key="2">
    <source>
        <dbReference type="Pfam" id="PF02517"/>
    </source>
</evidence>